<name>A0A060XMW1_ONCMY</name>
<dbReference type="Pfam" id="PF23344">
    <property type="entry name" value="ZP-N"/>
    <property type="match status" value="1"/>
</dbReference>
<keyword evidence="3" id="KW-0597">Phosphoprotein</keyword>
<feature type="compositionally biased region" description="Polar residues" evidence="10">
    <location>
        <begin position="839"/>
        <end position="853"/>
    </location>
</feature>
<reference evidence="14" key="2">
    <citation type="submission" date="2014-03" db="EMBL/GenBank/DDBJ databases">
        <authorList>
            <person name="Genoscope - CEA"/>
        </authorList>
    </citation>
    <scope>NUCLEOTIDE SEQUENCE</scope>
</reference>
<dbReference type="PANTHER" id="PTHR14002:SF56">
    <property type="entry name" value="TRANSFORMING GROWTH FACTOR BETA RECEPTOR TYPE 3-LIKE ISOFORM X1"/>
    <property type="match status" value="1"/>
</dbReference>
<evidence type="ECO:0000256" key="4">
    <source>
        <dbReference type="ARBA" id="ARBA00022692"/>
    </source>
</evidence>
<gene>
    <name evidence="14" type="ORF">GSONMT00017268001</name>
</gene>
<dbReference type="GO" id="GO:0016477">
    <property type="term" value="P:cell migration"/>
    <property type="evidence" value="ECO:0007669"/>
    <property type="project" value="TreeGrafter"/>
</dbReference>
<proteinExistence type="predicted"/>
<keyword evidence="6 11" id="KW-1133">Transmembrane helix</keyword>
<keyword evidence="2" id="KW-1003">Cell membrane</keyword>
<evidence type="ECO:0000256" key="12">
    <source>
        <dbReference type="SAM" id="SignalP"/>
    </source>
</evidence>
<dbReference type="Pfam" id="PF00100">
    <property type="entry name" value="Zona_pellucida"/>
    <property type="match status" value="1"/>
</dbReference>
<sequence>MMVSGTRWILFWSFLLGERTGLDCGELQCSLSPAGALHPVQGLLERFEAGPGCAARESGEKETHVIAVGRGTRSPDKQVTVLLRPLSLSHPPRQTLILVLSSKQPVRWWLEAERLPPDLPVLVQVSPNSTVQPYSLAVQVQPMPSLPFRPRALLRWAMHRHGSLSSLTHTASANRVYVRVGEDITMPSVCQLQSLFLSHNYLTSDLQPQEVQGCAPVGGGDPEVHVIKLLSAGSGLCGSLQVEVTISLVPPVANAGWHKLVLILSSAVPVNWALTVPGLRGHISVYSSNSVSPLYPPKPDLTLTSMLTSDLSTTRDLLSWANQSGFPKVASYTEADLANHFVIRLAVGGTAHLSLFLSLPTEGGPPVRMLDGRPPWVQEHRLRQWLSERGGRTSGGWEAVSVQCQDGRLNVAVDRHILQTLSLPVSEVTLREPQCMAQSNSSHFLLAFPVISCGTEGVLQGEPRGVQYKNAVLLWRNKPLVAVGNETDEEPTEWTPLVIHFSCFAAVPSVPSLPVEQPTLQGPGPLPRARAGPLVSLQLFVTEGYEQRQTGPCTITADNRVYVELSAKGALGGGVEVRSCMVSPLSDPRVSPGWSVIRDSCSADSSLTLSNMAHGQEEDEDDEEYYEEEEEVPRVLSFRHPGRAWRNKAGLRNREHVGKRGRGGRAKRKESDGGMGGEEDQIHRLRFSFVLRPIYNNSVQFLHCRICLCGPESLTQGPPTAIIQSGCPNPWGLRIPALVSKLPNQQCEYRNFSRPMLVYQPVGVARQLAPPAGQRGQMPSVSQLPKPIPAHSSSGVDTGSVLGIVFVAFLLGISLMGALWCIYSHTGAPPPTRRGGLIENTNPALLDSSNSSV</sequence>
<keyword evidence="7 11" id="KW-0472">Membrane</keyword>
<evidence type="ECO:0000256" key="1">
    <source>
        <dbReference type="ARBA" id="ARBA00004251"/>
    </source>
</evidence>
<feature type="transmembrane region" description="Helical" evidence="11">
    <location>
        <begin position="801"/>
        <end position="823"/>
    </location>
</feature>
<dbReference type="Pfam" id="PF26060">
    <property type="entry name" value="TGFBR3_N"/>
    <property type="match status" value="2"/>
</dbReference>
<dbReference type="STRING" id="8022.A0A060XMW1"/>
<accession>A0A060XMW1</accession>
<feature type="domain" description="ZP" evidence="13">
    <location>
        <begin position="403"/>
        <end position="674"/>
    </location>
</feature>
<dbReference type="GO" id="GO:0050431">
    <property type="term" value="F:transforming growth factor beta binding"/>
    <property type="evidence" value="ECO:0007669"/>
    <property type="project" value="TreeGrafter"/>
</dbReference>
<evidence type="ECO:0000256" key="9">
    <source>
        <dbReference type="ARBA" id="ARBA00023180"/>
    </source>
</evidence>
<dbReference type="PROSITE" id="PS51034">
    <property type="entry name" value="ZP_2"/>
    <property type="match status" value="1"/>
</dbReference>
<feature type="region of interest" description="Disordered" evidence="10">
    <location>
        <begin position="654"/>
        <end position="678"/>
    </location>
</feature>
<feature type="compositionally biased region" description="Basic residues" evidence="10">
    <location>
        <begin position="659"/>
        <end position="668"/>
    </location>
</feature>
<dbReference type="GO" id="GO:0017015">
    <property type="term" value="P:regulation of transforming growth factor beta receptor signaling pathway"/>
    <property type="evidence" value="ECO:0007669"/>
    <property type="project" value="TreeGrafter"/>
</dbReference>
<feature type="region of interest" description="Disordered" evidence="10">
    <location>
        <begin position="831"/>
        <end position="853"/>
    </location>
</feature>
<dbReference type="GO" id="GO:0005539">
    <property type="term" value="F:glycosaminoglycan binding"/>
    <property type="evidence" value="ECO:0007669"/>
    <property type="project" value="TreeGrafter"/>
</dbReference>
<reference evidence="14" key="1">
    <citation type="journal article" date="2014" name="Nat. Commun.">
        <title>The rainbow trout genome provides novel insights into evolution after whole-genome duplication in vertebrates.</title>
        <authorList>
            <person name="Berthelot C."/>
            <person name="Brunet F."/>
            <person name="Chalopin D."/>
            <person name="Juanchich A."/>
            <person name="Bernard M."/>
            <person name="Noel B."/>
            <person name="Bento P."/>
            <person name="Da Silva C."/>
            <person name="Labadie K."/>
            <person name="Alberti A."/>
            <person name="Aury J.M."/>
            <person name="Louis A."/>
            <person name="Dehais P."/>
            <person name="Bardou P."/>
            <person name="Montfort J."/>
            <person name="Klopp C."/>
            <person name="Cabau C."/>
            <person name="Gaspin C."/>
            <person name="Thorgaard G.H."/>
            <person name="Boussaha M."/>
            <person name="Quillet E."/>
            <person name="Guyomard R."/>
            <person name="Galiana D."/>
            <person name="Bobe J."/>
            <person name="Volff J.N."/>
            <person name="Genet C."/>
            <person name="Wincker P."/>
            <person name="Jaillon O."/>
            <person name="Roest Crollius H."/>
            <person name="Guiguen Y."/>
        </authorList>
    </citation>
    <scope>NUCLEOTIDE SEQUENCE [LARGE SCALE GENOMIC DNA]</scope>
</reference>
<dbReference type="Gene3D" id="2.60.40.3210">
    <property type="entry name" value="Zona pellucida, ZP-N domain"/>
    <property type="match status" value="1"/>
</dbReference>
<dbReference type="SMART" id="SM00241">
    <property type="entry name" value="ZP"/>
    <property type="match status" value="1"/>
</dbReference>
<evidence type="ECO:0000256" key="2">
    <source>
        <dbReference type="ARBA" id="ARBA00022475"/>
    </source>
</evidence>
<evidence type="ECO:0000259" key="13">
    <source>
        <dbReference type="PROSITE" id="PS51034"/>
    </source>
</evidence>
<keyword evidence="5 12" id="KW-0732">Signal</keyword>
<dbReference type="GO" id="GO:0005024">
    <property type="term" value="F:transforming growth factor beta receptor activity"/>
    <property type="evidence" value="ECO:0007669"/>
    <property type="project" value="TreeGrafter"/>
</dbReference>
<keyword evidence="4 11" id="KW-0812">Transmembrane</keyword>
<feature type="signal peptide" evidence="12">
    <location>
        <begin position="1"/>
        <end position="24"/>
    </location>
</feature>
<feature type="chain" id="PRO_5001591165" description="ZP domain-containing protein" evidence="12">
    <location>
        <begin position="25"/>
        <end position="853"/>
    </location>
</feature>
<comment type="subcellular location">
    <subcellularLocation>
        <location evidence="1">Cell membrane</location>
        <topology evidence="1">Single-pass type I membrane protein</topology>
    </subcellularLocation>
</comment>
<evidence type="ECO:0000256" key="6">
    <source>
        <dbReference type="ARBA" id="ARBA00022989"/>
    </source>
</evidence>
<dbReference type="GO" id="GO:0007179">
    <property type="term" value="P:transforming growth factor beta receptor signaling pathway"/>
    <property type="evidence" value="ECO:0007669"/>
    <property type="project" value="TreeGrafter"/>
</dbReference>
<evidence type="ECO:0000256" key="10">
    <source>
        <dbReference type="SAM" id="MobiDB-lite"/>
    </source>
</evidence>
<dbReference type="AlphaFoldDB" id="A0A060XMW1"/>
<dbReference type="EMBL" id="FR905625">
    <property type="protein sequence ID" value="CDQ80587.1"/>
    <property type="molecule type" value="Genomic_DNA"/>
</dbReference>
<keyword evidence="9" id="KW-0325">Glycoprotein</keyword>
<evidence type="ECO:0000256" key="8">
    <source>
        <dbReference type="ARBA" id="ARBA00023157"/>
    </source>
</evidence>
<organism evidence="14 15">
    <name type="scientific">Oncorhynchus mykiss</name>
    <name type="common">Rainbow trout</name>
    <name type="synonym">Salmo gairdneri</name>
    <dbReference type="NCBI Taxonomy" id="8022"/>
    <lineage>
        <taxon>Eukaryota</taxon>
        <taxon>Metazoa</taxon>
        <taxon>Chordata</taxon>
        <taxon>Craniata</taxon>
        <taxon>Vertebrata</taxon>
        <taxon>Euteleostomi</taxon>
        <taxon>Actinopterygii</taxon>
        <taxon>Neopterygii</taxon>
        <taxon>Teleostei</taxon>
        <taxon>Protacanthopterygii</taxon>
        <taxon>Salmoniformes</taxon>
        <taxon>Salmonidae</taxon>
        <taxon>Salmoninae</taxon>
        <taxon>Oncorhynchus</taxon>
    </lineage>
</organism>
<dbReference type="InterPro" id="IPR058899">
    <property type="entry name" value="TGFBR3/Endoglin-like_N"/>
</dbReference>
<dbReference type="InterPro" id="IPR055355">
    <property type="entry name" value="ZP-C"/>
</dbReference>
<dbReference type="GO" id="GO:0001837">
    <property type="term" value="P:epithelial to mesenchymal transition"/>
    <property type="evidence" value="ECO:0007669"/>
    <property type="project" value="TreeGrafter"/>
</dbReference>
<dbReference type="PaxDb" id="8022-A0A060XMW1"/>
<dbReference type="GO" id="GO:0005114">
    <property type="term" value="F:type II transforming growth factor beta receptor binding"/>
    <property type="evidence" value="ECO:0007669"/>
    <property type="project" value="TreeGrafter"/>
</dbReference>
<dbReference type="Proteomes" id="UP000193380">
    <property type="component" value="Unassembled WGS sequence"/>
</dbReference>
<evidence type="ECO:0000313" key="14">
    <source>
        <dbReference type="EMBL" id="CDQ80587.1"/>
    </source>
</evidence>
<dbReference type="PANTHER" id="PTHR14002">
    <property type="entry name" value="ENDOGLIN/TGF-BETA RECEPTOR TYPE III"/>
    <property type="match status" value="1"/>
</dbReference>
<protein>
    <recommendedName>
        <fullName evidence="13">ZP domain-containing protein</fullName>
    </recommendedName>
</protein>
<evidence type="ECO:0000313" key="15">
    <source>
        <dbReference type="Proteomes" id="UP000193380"/>
    </source>
</evidence>
<keyword evidence="8" id="KW-1015">Disulfide bond</keyword>
<evidence type="ECO:0000256" key="5">
    <source>
        <dbReference type="ARBA" id="ARBA00022729"/>
    </source>
</evidence>
<dbReference type="InterPro" id="IPR042235">
    <property type="entry name" value="ZP-C_dom"/>
</dbReference>
<evidence type="ECO:0000256" key="11">
    <source>
        <dbReference type="SAM" id="Phobius"/>
    </source>
</evidence>
<evidence type="ECO:0000256" key="7">
    <source>
        <dbReference type="ARBA" id="ARBA00023136"/>
    </source>
</evidence>
<dbReference type="InterPro" id="IPR001507">
    <property type="entry name" value="ZP_dom"/>
</dbReference>
<dbReference type="InterPro" id="IPR055356">
    <property type="entry name" value="ZP-N"/>
</dbReference>
<evidence type="ECO:0000256" key="3">
    <source>
        <dbReference type="ARBA" id="ARBA00022553"/>
    </source>
</evidence>
<dbReference type="Gene3D" id="2.60.40.4100">
    <property type="entry name" value="Zona pellucida, ZP-C domain"/>
    <property type="match status" value="1"/>
</dbReference>